<comment type="caution">
    <text evidence="1">The sequence shown here is derived from an EMBL/GenBank/DDBJ whole genome shotgun (WGS) entry which is preliminary data.</text>
</comment>
<protein>
    <recommendedName>
        <fullName evidence="3">DUF2922 domain-containing protein</fullName>
    </recommendedName>
</protein>
<dbReference type="PATRIC" id="fig|1224748.3.peg.531"/>
<dbReference type="AlphaFoldDB" id="K1L2L9"/>
<evidence type="ECO:0000313" key="2">
    <source>
        <dbReference type="Proteomes" id="UP000004738"/>
    </source>
</evidence>
<sequence>MAQVLQLTFANIAGSTMTININDPKPNLTEAEVNAAMQTIIEQAVFSKDGFLFNVKKSARIVERNVTAIELIS</sequence>
<dbReference type="Proteomes" id="UP000004738">
    <property type="component" value="Unassembled WGS sequence"/>
</dbReference>
<dbReference type="EMBL" id="AMCK01000002">
    <property type="protein sequence ID" value="EKB46312.1"/>
    <property type="molecule type" value="Genomic_DNA"/>
</dbReference>
<accession>K1L2L9</accession>
<evidence type="ECO:0008006" key="3">
    <source>
        <dbReference type="Google" id="ProtNLM"/>
    </source>
</evidence>
<dbReference type="InterPro" id="IPR021321">
    <property type="entry name" value="DUF2922"/>
</dbReference>
<reference evidence="1 2" key="1">
    <citation type="journal article" date="2012" name="J. Bacteriol.">
        <title>Draft Genome Sequence of Bacillus isronensis Strain B3W22, Isolated from the Upper Atmosphere.</title>
        <authorList>
            <person name="Shivaji S."/>
            <person name="Ara S."/>
            <person name="Singh S.K."/>
            <person name="Bandi S."/>
            <person name="Singh A."/>
            <person name="Pinnaka A.K."/>
        </authorList>
    </citation>
    <scope>NUCLEOTIDE SEQUENCE [LARGE SCALE GENOMIC DNA]</scope>
    <source>
        <strain evidence="1 2">B3W22</strain>
    </source>
</reference>
<dbReference type="RefSeq" id="WP_008403761.1">
    <property type="nucleotide sequence ID" value="NZ_AMCK01000002.1"/>
</dbReference>
<organism evidence="1 2">
    <name type="scientific">Solibacillus isronensis B3W22</name>
    <dbReference type="NCBI Taxonomy" id="1224748"/>
    <lineage>
        <taxon>Bacteria</taxon>
        <taxon>Bacillati</taxon>
        <taxon>Bacillota</taxon>
        <taxon>Bacilli</taxon>
        <taxon>Bacillales</taxon>
        <taxon>Caryophanaceae</taxon>
        <taxon>Solibacillus</taxon>
    </lineage>
</organism>
<name>K1L2L9_9BACL</name>
<keyword evidence="2" id="KW-1185">Reference proteome</keyword>
<proteinExistence type="predicted"/>
<dbReference type="Pfam" id="PF11148">
    <property type="entry name" value="DUF2922"/>
    <property type="match status" value="1"/>
</dbReference>
<gene>
    <name evidence="1" type="ORF">B857_00521</name>
</gene>
<evidence type="ECO:0000313" key="1">
    <source>
        <dbReference type="EMBL" id="EKB46312.1"/>
    </source>
</evidence>